<dbReference type="EMBL" id="AP022822">
    <property type="protein sequence ID" value="BCA86533.1"/>
    <property type="molecule type" value="Genomic_DNA"/>
</dbReference>
<dbReference type="RefSeq" id="WP_173103670.1">
    <property type="nucleotide sequence ID" value="NZ_AP022822.1"/>
</dbReference>
<gene>
    <name evidence="1" type="ORF">EsVE80_20560</name>
</gene>
<evidence type="ECO:0000313" key="1">
    <source>
        <dbReference type="EMBL" id="BCA86533.1"/>
    </source>
</evidence>
<name>A0A679IEI6_9ENTE</name>
<dbReference type="AlphaFoldDB" id="A0A679IEI6"/>
<sequence length="155" mass="17669">MLTAKIVQLKTSQTLLKKFIAGIENSTNDATISQLRDDLIDYGESLSVISYLVTEQEEIQSEKYEIRNILQQQYLLIQNIMAALQSAEGQQEAQEIFALTPGAIRRMRESLKGIMELNRTLQKEPNLIVDLTKVPVTNKTAVPEKQSFLKRLFKK</sequence>
<dbReference type="Proteomes" id="UP000502998">
    <property type="component" value="Chromosome"/>
</dbReference>
<proteinExistence type="predicted"/>
<reference evidence="1 2" key="1">
    <citation type="submission" date="2020-02" db="EMBL/GenBank/DDBJ databases">
        <title>Characterization of vanA genotype vancomycin-resistant Enterococcus saigonensis VE80.</title>
        <authorList>
            <person name="Harada T."/>
            <person name="Motooka D."/>
            <person name="Nakamura S."/>
            <person name="Yamamoto Y."/>
            <person name="Kawahara R."/>
            <person name="Kawatsu K."/>
        </authorList>
    </citation>
    <scope>NUCLEOTIDE SEQUENCE [LARGE SCALE GENOMIC DNA]</scope>
    <source>
        <strain evidence="1 2">VE80</strain>
    </source>
</reference>
<organism evidence="1 2">
    <name type="scientific">Enterococcus saigonensis</name>
    <dbReference type="NCBI Taxonomy" id="1805431"/>
    <lineage>
        <taxon>Bacteria</taxon>
        <taxon>Bacillati</taxon>
        <taxon>Bacillota</taxon>
        <taxon>Bacilli</taxon>
        <taxon>Lactobacillales</taxon>
        <taxon>Enterococcaceae</taxon>
        <taxon>Enterococcus</taxon>
    </lineage>
</organism>
<evidence type="ECO:0000313" key="2">
    <source>
        <dbReference type="Proteomes" id="UP000502998"/>
    </source>
</evidence>
<protein>
    <submittedName>
        <fullName evidence="1">Uncharacterized protein</fullName>
    </submittedName>
</protein>
<keyword evidence="2" id="KW-1185">Reference proteome</keyword>
<dbReference type="KEGG" id="esg:EsVE80_20560"/>
<accession>A0A679IEI6</accession>